<dbReference type="InterPro" id="IPR029063">
    <property type="entry name" value="SAM-dependent_MTases_sf"/>
</dbReference>
<dbReference type="CDD" id="cd02440">
    <property type="entry name" value="AdoMet_MTases"/>
    <property type="match status" value="1"/>
</dbReference>
<dbReference type="GO" id="GO:0032259">
    <property type="term" value="P:methylation"/>
    <property type="evidence" value="ECO:0007669"/>
    <property type="project" value="UniProtKB-KW"/>
</dbReference>
<dbReference type="SUPFAM" id="SSF53335">
    <property type="entry name" value="S-adenosyl-L-methionine-dependent methyltransferases"/>
    <property type="match status" value="1"/>
</dbReference>
<accession>A0ABX1TW91</accession>
<name>A0ABX1TW91_9PROT</name>
<proteinExistence type="predicted"/>
<feature type="region of interest" description="Disordered" evidence="1">
    <location>
        <begin position="1"/>
        <end position="23"/>
    </location>
</feature>
<evidence type="ECO:0000313" key="3">
    <source>
        <dbReference type="EMBL" id="NMQ26958.1"/>
    </source>
</evidence>
<protein>
    <submittedName>
        <fullName evidence="3">Methyltransferase domain-containing protein</fullName>
    </submittedName>
</protein>
<dbReference type="Proteomes" id="UP000749010">
    <property type="component" value="Unassembled WGS sequence"/>
</dbReference>
<evidence type="ECO:0000256" key="1">
    <source>
        <dbReference type="SAM" id="MobiDB-lite"/>
    </source>
</evidence>
<sequence length="195" mass="21615">MIKEGRPHMAASPDESPPSPQFHSSPWIRRFARLIPEHGEVLDLACGTGRHARLLAGLAYQVEAVDRSPLALASLQGIARVTPRQADLEGGSWPYHGRLFAGIVVTNYLYRPRIEELLACLAEPGVLLYETFMVGNERYGKPSNPDFLLRSQEMLGWVRERGWQVAAFEEGQVDAPKPAMVQRLCGTRGAIAARL</sequence>
<feature type="domain" description="Methyltransferase" evidence="2">
    <location>
        <begin position="41"/>
        <end position="120"/>
    </location>
</feature>
<evidence type="ECO:0000313" key="4">
    <source>
        <dbReference type="Proteomes" id="UP000749010"/>
    </source>
</evidence>
<dbReference type="Gene3D" id="3.40.50.150">
    <property type="entry name" value="Vaccinia Virus protein VP39"/>
    <property type="match status" value="1"/>
</dbReference>
<keyword evidence="3" id="KW-0489">Methyltransferase</keyword>
<gene>
    <name evidence="3" type="ORF">E4Q23_03825</name>
</gene>
<dbReference type="Pfam" id="PF13649">
    <property type="entry name" value="Methyltransf_25"/>
    <property type="match status" value="1"/>
</dbReference>
<comment type="caution">
    <text evidence="3">The sequence shown here is derived from an EMBL/GenBank/DDBJ whole genome shotgun (WGS) entry which is preliminary data.</text>
</comment>
<evidence type="ECO:0000259" key="2">
    <source>
        <dbReference type="Pfam" id="PF13649"/>
    </source>
</evidence>
<keyword evidence="4" id="KW-1185">Reference proteome</keyword>
<dbReference type="GO" id="GO:0008168">
    <property type="term" value="F:methyltransferase activity"/>
    <property type="evidence" value="ECO:0007669"/>
    <property type="project" value="UniProtKB-KW"/>
</dbReference>
<dbReference type="EMBL" id="SPMY01000010">
    <property type="protein sequence ID" value="NMQ26958.1"/>
    <property type="molecule type" value="Genomic_DNA"/>
</dbReference>
<dbReference type="InterPro" id="IPR041698">
    <property type="entry name" value="Methyltransf_25"/>
</dbReference>
<reference evidence="3 4" key="1">
    <citation type="submission" date="2019-03" db="EMBL/GenBank/DDBJ databases">
        <title>Metabolic reconstructions from genomes of highly enriched 'Candidatus Accumulibacter' and 'Candidatus Competibacter' bioreactor populations.</title>
        <authorList>
            <person name="Annavajhala M.K."/>
            <person name="Welles L."/>
            <person name="Abbas B."/>
            <person name="Sorokin D."/>
            <person name="Park H."/>
            <person name="Van Loosdrecht M."/>
            <person name="Chandran K."/>
        </authorList>
    </citation>
    <scope>NUCLEOTIDE SEQUENCE [LARGE SCALE GENOMIC DNA]</scope>
    <source>
        <strain evidence="3 4">SBR_S</strain>
    </source>
</reference>
<keyword evidence="3" id="KW-0808">Transferase</keyword>
<organism evidence="3 4">
    <name type="scientific">Candidatus Accumulibacter phosphatis</name>
    <dbReference type="NCBI Taxonomy" id="327160"/>
    <lineage>
        <taxon>Bacteria</taxon>
        <taxon>Pseudomonadati</taxon>
        <taxon>Pseudomonadota</taxon>
        <taxon>Betaproteobacteria</taxon>
        <taxon>Candidatus Accumulibacter</taxon>
    </lineage>
</organism>